<evidence type="ECO:0000313" key="1">
    <source>
        <dbReference type="EMBL" id="GHE03796.1"/>
    </source>
</evidence>
<evidence type="ECO:0000313" key="2">
    <source>
        <dbReference type="Proteomes" id="UP000655443"/>
    </source>
</evidence>
<name>A0A918YHT3_9ACTN</name>
<sequence>MKDSTPRTNVAAIRLSWSGWGLPSVAKREPAVLGCNACAMGTSYGKRRIVAPRTPVVYRLAAFTAGFQPEAGVRVVCTVCTGVCSSLPR</sequence>
<reference evidence="1" key="1">
    <citation type="journal article" date="2014" name="Int. J. Syst. Evol. Microbiol.">
        <title>Complete genome sequence of Corynebacterium casei LMG S-19264T (=DSM 44701T), isolated from a smear-ripened cheese.</title>
        <authorList>
            <consortium name="US DOE Joint Genome Institute (JGI-PGF)"/>
            <person name="Walter F."/>
            <person name="Albersmeier A."/>
            <person name="Kalinowski J."/>
            <person name="Ruckert C."/>
        </authorList>
    </citation>
    <scope>NUCLEOTIDE SEQUENCE</scope>
    <source>
        <strain evidence="1">JCM 4714</strain>
    </source>
</reference>
<protein>
    <submittedName>
        <fullName evidence="1">Uncharacterized protein</fullName>
    </submittedName>
</protein>
<accession>A0A918YHT3</accession>
<proteinExistence type="predicted"/>
<gene>
    <name evidence="1" type="ORF">GCM10010339_32710</name>
</gene>
<dbReference type="EMBL" id="BMVG01000006">
    <property type="protein sequence ID" value="GHE03796.1"/>
    <property type="molecule type" value="Genomic_DNA"/>
</dbReference>
<dbReference type="AlphaFoldDB" id="A0A918YHT3"/>
<dbReference type="Proteomes" id="UP000655443">
    <property type="component" value="Unassembled WGS sequence"/>
</dbReference>
<organism evidence="1 2">
    <name type="scientific">Streptomyces alanosinicus</name>
    <dbReference type="NCBI Taxonomy" id="68171"/>
    <lineage>
        <taxon>Bacteria</taxon>
        <taxon>Bacillati</taxon>
        <taxon>Actinomycetota</taxon>
        <taxon>Actinomycetes</taxon>
        <taxon>Kitasatosporales</taxon>
        <taxon>Streptomycetaceae</taxon>
        <taxon>Streptomyces</taxon>
    </lineage>
</organism>
<comment type="caution">
    <text evidence="1">The sequence shown here is derived from an EMBL/GenBank/DDBJ whole genome shotgun (WGS) entry which is preliminary data.</text>
</comment>
<reference evidence="1" key="2">
    <citation type="submission" date="2020-09" db="EMBL/GenBank/DDBJ databases">
        <authorList>
            <person name="Sun Q."/>
            <person name="Ohkuma M."/>
        </authorList>
    </citation>
    <scope>NUCLEOTIDE SEQUENCE</scope>
    <source>
        <strain evidence="1">JCM 4714</strain>
    </source>
</reference>
<keyword evidence="2" id="KW-1185">Reference proteome</keyword>